<dbReference type="EMBL" id="CM047908">
    <property type="protein sequence ID" value="KAJ0081813.1"/>
    <property type="molecule type" value="Genomic_DNA"/>
</dbReference>
<evidence type="ECO:0000313" key="1">
    <source>
        <dbReference type="EMBL" id="KAJ0081813.1"/>
    </source>
</evidence>
<sequence>MGRERDQNTLLGWPRAEWRLPTLLWGVGGLEGSGSGSGSSFFLVRFIFLR</sequence>
<name>A0ACC1A3G9_9ROSI</name>
<keyword evidence="2" id="KW-1185">Reference proteome</keyword>
<dbReference type="Proteomes" id="UP001164250">
    <property type="component" value="Chromosome 12"/>
</dbReference>
<protein>
    <submittedName>
        <fullName evidence="1">Uncharacterized protein</fullName>
    </submittedName>
</protein>
<comment type="caution">
    <text evidence="1">The sequence shown here is derived from an EMBL/GenBank/DDBJ whole genome shotgun (WGS) entry which is preliminary data.</text>
</comment>
<proteinExistence type="predicted"/>
<reference evidence="2" key="1">
    <citation type="journal article" date="2023" name="G3 (Bethesda)">
        <title>Genome assembly and association tests identify interacting loci associated with vigor, precocity, and sex in interspecific pistachio rootstocks.</title>
        <authorList>
            <person name="Palmer W."/>
            <person name="Jacygrad E."/>
            <person name="Sagayaradj S."/>
            <person name="Cavanaugh K."/>
            <person name="Han R."/>
            <person name="Bertier L."/>
            <person name="Beede B."/>
            <person name="Kafkas S."/>
            <person name="Golino D."/>
            <person name="Preece J."/>
            <person name="Michelmore R."/>
        </authorList>
    </citation>
    <scope>NUCLEOTIDE SEQUENCE [LARGE SCALE GENOMIC DNA]</scope>
</reference>
<organism evidence="1 2">
    <name type="scientific">Pistacia atlantica</name>
    <dbReference type="NCBI Taxonomy" id="434234"/>
    <lineage>
        <taxon>Eukaryota</taxon>
        <taxon>Viridiplantae</taxon>
        <taxon>Streptophyta</taxon>
        <taxon>Embryophyta</taxon>
        <taxon>Tracheophyta</taxon>
        <taxon>Spermatophyta</taxon>
        <taxon>Magnoliopsida</taxon>
        <taxon>eudicotyledons</taxon>
        <taxon>Gunneridae</taxon>
        <taxon>Pentapetalae</taxon>
        <taxon>rosids</taxon>
        <taxon>malvids</taxon>
        <taxon>Sapindales</taxon>
        <taxon>Anacardiaceae</taxon>
        <taxon>Pistacia</taxon>
    </lineage>
</organism>
<accession>A0ACC1A3G9</accession>
<evidence type="ECO:0000313" key="2">
    <source>
        <dbReference type="Proteomes" id="UP001164250"/>
    </source>
</evidence>
<gene>
    <name evidence="1" type="ORF">Patl1_09899</name>
</gene>